<accession>A0A345ST53</accession>
<dbReference type="FunFam" id="3.40.50.1100:FF:000005">
    <property type="entry name" value="Threonine dehydratase catabolic"/>
    <property type="match status" value="1"/>
</dbReference>
<evidence type="ECO:0000256" key="1">
    <source>
        <dbReference type="ARBA" id="ARBA00001274"/>
    </source>
</evidence>
<organism evidence="10 11">
    <name type="scientific">Peterkaempfera bronchialis</name>
    <dbReference type="NCBI Taxonomy" id="2126346"/>
    <lineage>
        <taxon>Bacteria</taxon>
        <taxon>Bacillati</taxon>
        <taxon>Actinomycetota</taxon>
        <taxon>Actinomycetes</taxon>
        <taxon>Kitasatosporales</taxon>
        <taxon>Streptomycetaceae</taxon>
        <taxon>Peterkaempfera</taxon>
    </lineage>
</organism>
<keyword evidence="5" id="KW-0663">Pyridoxal phosphate</keyword>
<dbReference type="Gene3D" id="3.40.50.1100">
    <property type="match status" value="2"/>
</dbReference>
<protein>
    <recommendedName>
        <fullName evidence="4">threonine ammonia-lyase</fullName>
        <ecNumber evidence="4">4.3.1.19</ecNumber>
    </recommendedName>
    <alternativeName>
        <fullName evidence="8">Threonine deaminase</fullName>
    </alternativeName>
</protein>
<dbReference type="Pfam" id="PF00291">
    <property type="entry name" value="PALP"/>
    <property type="match status" value="1"/>
</dbReference>
<dbReference type="OrthoDB" id="9811476at2"/>
<keyword evidence="11" id="KW-1185">Reference proteome</keyword>
<evidence type="ECO:0000256" key="6">
    <source>
        <dbReference type="ARBA" id="ARBA00023239"/>
    </source>
</evidence>
<keyword evidence="6" id="KW-0456">Lyase</keyword>
<comment type="cofactor">
    <cofactor evidence="2">
        <name>pyridoxal 5'-phosphate</name>
        <dbReference type="ChEBI" id="CHEBI:597326"/>
    </cofactor>
</comment>
<evidence type="ECO:0000313" key="11">
    <source>
        <dbReference type="Proteomes" id="UP000249340"/>
    </source>
</evidence>
<dbReference type="GO" id="GO:0004794">
    <property type="term" value="F:threonine deaminase activity"/>
    <property type="evidence" value="ECO:0007669"/>
    <property type="project" value="UniProtKB-EC"/>
</dbReference>
<comment type="function">
    <text evidence="7">Catalyzes the anaerobic formation of alpha-ketobutyrate and ammonia from threonine in a two-step reaction. The first step involved a dehydration of threonine and a production of enamine intermediates (aminocrotonate), which tautomerizes to its imine form (iminobutyrate). Both intermediates are unstable and short-lived. The second step is the nonenzymatic hydrolysis of the enamine/imine intermediates to form 2-ketobutyrate and free ammonia. In the low water environment of the cell, the second step is accelerated by RidA.</text>
</comment>
<dbReference type="GO" id="GO:0009097">
    <property type="term" value="P:isoleucine biosynthetic process"/>
    <property type="evidence" value="ECO:0007669"/>
    <property type="project" value="TreeGrafter"/>
</dbReference>
<dbReference type="InterPro" id="IPR036052">
    <property type="entry name" value="TrpB-like_PALP_sf"/>
</dbReference>
<dbReference type="EMBL" id="CP031264">
    <property type="protein sequence ID" value="AXI76908.1"/>
    <property type="molecule type" value="Genomic_DNA"/>
</dbReference>
<evidence type="ECO:0000256" key="8">
    <source>
        <dbReference type="ARBA" id="ARBA00031427"/>
    </source>
</evidence>
<dbReference type="EC" id="4.3.1.19" evidence="4"/>
<dbReference type="KEGG" id="stri:C7M71_005030"/>
<dbReference type="AlphaFoldDB" id="A0A345ST53"/>
<evidence type="ECO:0000259" key="9">
    <source>
        <dbReference type="Pfam" id="PF00291"/>
    </source>
</evidence>
<dbReference type="InterPro" id="IPR050147">
    <property type="entry name" value="Ser/Thr_Dehydratase"/>
</dbReference>
<dbReference type="InterPro" id="IPR001926">
    <property type="entry name" value="TrpB-like_PALP"/>
</dbReference>
<evidence type="ECO:0000256" key="3">
    <source>
        <dbReference type="ARBA" id="ARBA00010869"/>
    </source>
</evidence>
<feature type="domain" description="Tryptophan synthase beta chain-like PALP" evidence="9">
    <location>
        <begin position="14"/>
        <end position="306"/>
    </location>
</feature>
<dbReference type="PANTHER" id="PTHR48078:SF6">
    <property type="entry name" value="L-THREONINE DEHYDRATASE CATABOLIC TDCB"/>
    <property type="match status" value="1"/>
</dbReference>
<dbReference type="GO" id="GO:0003941">
    <property type="term" value="F:L-serine ammonia-lyase activity"/>
    <property type="evidence" value="ECO:0007669"/>
    <property type="project" value="TreeGrafter"/>
</dbReference>
<evidence type="ECO:0000256" key="5">
    <source>
        <dbReference type="ARBA" id="ARBA00022898"/>
    </source>
</evidence>
<dbReference type="PANTHER" id="PTHR48078">
    <property type="entry name" value="THREONINE DEHYDRATASE, MITOCHONDRIAL-RELATED"/>
    <property type="match status" value="1"/>
</dbReference>
<evidence type="ECO:0000256" key="7">
    <source>
        <dbReference type="ARBA" id="ARBA00025527"/>
    </source>
</evidence>
<dbReference type="GO" id="GO:0030170">
    <property type="term" value="F:pyridoxal phosphate binding"/>
    <property type="evidence" value="ECO:0007669"/>
    <property type="project" value="InterPro"/>
</dbReference>
<dbReference type="GO" id="GO:0006567">
    <property type="term" value="P:L-threonine catabolic process"/>
    <property type="evidence" value="ECO:0007669"/>
    <property type="project" value="TreeGrafter"/>
</dbReference>
<dbReference type="PROSITE" id="PS00165">
    <property type="entry name" value="DEHYDRATASE_SER_THR"/>
    <property type="match status" value="1"/>
</dbReference>
<dbReference type="GO" id="GO:0006565">
    <property type="term" value="P:L-serine catabolic process"/>
    <property type="evidence" value="ECO:0007669"/>
    <property type="project" value="TreeGrafter"/>
</dbReference>
<evidence type="ECO:0000256" key="2">
    <source>
        <dbReference type="ARBA" id="ARBA00001933"/>
    </source>
</evidence>
<evidence type="ECO:0000256" key="4">
    <source>
        <dbReference type="ARBA" id="ARBA00012096"/>
    </source>
</evidence>
<reference evidence="11" key="1">
    <citation type="submission" date="2018-07" db="EMBL/GenBank/DDBJ databases">
        <title>Streptacidiphilus bronchialis DSM 106435 chromosome.</title>
        <authorList>
            <person name="Batra D."/>
            <person name="Gulvik C.A."/>
        </authorList>
    </citation>
    <scope>NUCLEOTIDE SEQUENCE [LARGE SCALE GENOMIC DNA]</scope>
    <source>
        <strain evidence="11">DSM 106435</strain>
    </source>
</reference>
<dbReference type="InterPro" id="IPR000634">
    <property type="entry name" value="Ser/Thr_deHydtase_PyrdxlP-BS"/>
</dbReference>
<dbReference type="RefSeq" id="WP_111494571.1">
    <property type="nucleotide sequence ID" value="NZ_CP031264.1"/>
</dbReference>
<evidence type="ECO:0000313" key="10">
    <source>
        <dbReference type="EMBL" id="AXI76908.1"/>
    </source>
</evidence>
<name>A0A345ST53_9ACTN</name>
<dbReference type="Proteomes" id="UP000249340">
    <property type="component" value="Chromosome"/>
</dbReference>
<dbReference type="NCBIfam" id="NF006094">
    <property type="entry name" value="PRK08246.1"/>
    <property type="match status" value="1"/>
</dbReference>
<dbReference type="SUPFAM" id="SSF53686">
    <property type="entry name" value="Tryptophan synthase beta subunit-like PLP-dependent enzymes"/>
    <property type="match status" value="1"/>
</dbReference>
<sequence>MLNRADVEEAAARISGHVRRTPVAVLEPEDAGVAVGPSLFKLEMLQHSGSFKARGAFNRLLAAREAGALPEAGVIAASGGNHGLAVGHAAARLGIQAEIFVPTTAPPVKLAALKATGAVVGLHGAEYAEAYGAAKERAAATGALFCHAYDQPEVCAGQGTTALELLEQAGPDGLDTVLVAVGGGGLLAGIAAAVDGRARVVAVEPEAIPTLHRALAAGGPVDVPVSGIAADALGARRLGGLAHETAVRHGVRSVLVPDAEIASARRALWERRRLLVEPAGAAALAALRCGAYRPEPGERVGVVLCGANTDPSDLGSGLG</sequence>
<gene>
    <name evidence="10" type="ORF">C7M71_005030</name>
</gene>
<proteinExistence type="inferred from homology"/>
<comment type="catalytic activity">
    <reaction evidence="1">
        <text>L-threonine = 2-oxobutanoate + NH4(+)</text>
        <dbReference type="Rhea" id="RHEA:22108"/>
        <dbReference type="ChEBI" id="CHEBI:16763"/>
        <dbReference type="ChEBI" id="CHEBI:28938"/>
        <dbReference type="ChEBI" id="CHEBI:57926"/>
        <dbReference type="EC" id="4.3.1.19"/>
    </reaction>
</comment>
<comment type="similarity">
    <text evidence="3">Belongs to the serine/threonine dehydratase family.</text>
</comment>